<dbReference type="PATRIC" id="fig|45076.6.peg.981"/>
<protein>
    <submittedName>
        <fullName evidence="1">Ankyrin repeat-containing protein</fullName>
    </submittedName>
</protein>
<accession>A0A0W1AJ11</accession>
<keyword evidence="2" id="KW-1185">Reference proteome</keyword>
<dbReference type="InterPro" id="IPR036597">
    <property type="entry name" value="Fido-like_dom_sf"/>
</dbReference>
<evidence type="ECO:0000313" key="1">
    <source>
        <dbReference type="EMBL" id="KTD81224.1"/>
    </source>
</evidence>
<comment type="caution">
    <text evidence="1">The sequence shown here is derived from an EMBL/GenBank/DDBJ whole genome shotgun (WGS) entry which is preliminary data.</text>
</comment>
<gene>
    <name evidence="1" type="ORF">Lwor_0902</name>
</gene>
<reference evidence="1 2" key="1">
    <citation type="submission" date="2015-11" db="EMBL/GenBank/DDBJ databases">
        <title>Genomic analysis of 38 Legionella species identifies large and diverse effector repertoires.</title>
        <authorList>
            <person name="Burstein D."/>
            <person name="Amaro F."/>
            <person name="Zusman T."/>
            <person name="Lifshitz Z."/>
            <person name="Cohen O."/>
            <person name="Gilbert J.A."/>
            <person name="Pupko T."/>
            <person name="Shuman H.A."/>
            <person name="Segal G."/>
        </authorList>
    </citation>
    <scope>NUCLEOTIDE SEQUENCE [LARGE SCALE GENOMIC DNA]</scope>
    <source>
        <strain evidence="1 2">ATCC 49508</strain>
    </source>
</reference>
<dbReference type="STRING" id="45076.Lwor_0902"/>
<dbReference type="Gene3D" id="1.10.3290.10">
    <property type="entry name" value="Fido-like domain"/>
    <property type="match status" value="1"/>
</dbReference>
<dbReference type="EMBL" id="LNZC01000007">
    <property type="protein sequence ID" value="KTD81224.1"/>
    <property type="molecule type" value="Genomic_DNA"/>
</dbReference>
<evidence type="ECO:0000313" key="2">
    <source>
        <dbReference type="Proteomes" id="UP000054662"/>
    </source>
</evidence>
<dbReference type="AlphaFoldDB" id="A0A0W1AJ11"/>
<sequence length="434" mass="50291">MYKPPNLFSSATSSQAASSSSKASDDLHSFLTRFPSQEFWRFFVERVRYDIRPAVYRNLYYKFTRSHEETSLAEIKNYFRVNELRIHHLDAFKDPDVFRFLKAFKATEKRTELISDIIESDRYDPAWIDFEINEPGYLKQVTKGFCFVLDHLKARTPLDNDFIKKLHEICTSGVANLLPLTPGAFCDHSVMWRMTHDMDSLAGLVESLRYLTALEKNYGFSGIKLVLCYPRDYQGEFYTGFSDILENAKQCLRLIENGVMIYFKKYSSPEKPGILDIFTENLIFEFNDGIEKAKTETEKLWCIFAFIKFSVLHHPFADGVGRTYSMILLQYLLMRENLSPFLIFNSNIIPGYSVNQLISIYFEGRNEMRKILDAPSFISSSEFYDPNVATHDVLEKAPEELQQMFLECQQIWEGKVAECLEQPDVGSSLSVSSI</sequence>
<name>A0A0W1AJ11_9GAMM</name>
<organism evidence="1 2">
    <name type="scientific">Legionella worsleiensis</name>
    <dbReference type="NCBI Taxonomy" id="45076"/>
    <lineage>
        <taxon>Bacteria</taxon>
        <taxon>Pseudomonadati</taxon>
        <taxon>Pseudomonadota</taxon>
        <taxon>Gammaproteobacteria</taxon>
        <taxon>Legionellales</taxon>
        <taxon>Legionellaceae</taxon>
        <taxon>Legionella</taxon>
    </lineage>
</organism>
<proteinExistence type="predicted"/>
<dbReference type="Proteomes" id="UP000054662">
    <property type="component" value="Unassembled WGS sequence"/>
</dbReference>